<reference evidence="3 4" key="1">
    <citation type="submission" date="2018-12" db="EMBL/GenBank/DDBJ databases">
        <authorList>
            <consortium name="Pathogen Informatics"/>
        </authorList>
    </citation>
    <scope>NUCLEOTIDE SEQUENCE [LARGE SCALE GENOMIC DNA]</scope>
    <source>
        <strain evidence="3 4">NCTC13079</strain>
    </source>
</reference>
<proteinExistence type="predicted"/>
<dbReference type="AlphaFoldDB" id="A0A448V1U6"/>
<feature type="domain" description="SLH" evidence="2">
    <location>
        <begin position="26"/>
        <end position="89"/>
    </location>
</feature>
<keyword evidence="4" id="KW-1185">Reference proteome</keyword>
<feature type="signal peptide" evidence="1">
    <location>
        <begin position="1"/>
        <end position="27"/>
    </location>
</feature>
<evidence type="ECO:0000259" key="2">
    <source>
        <dbReference type="PROSITE" id="PS51272"/>
    </source>
</evidence>
<dbReference type="PROSITE" id="PS51272">
    <property type="entry name" value="SLH"/>
    <property type="match status" value="1"/>
</dbReference>
<evidence type="ECO:0000313" key="3">
    <source>
        <dbReference type="EMBL" id="VEJ35793.1"/>
    </source>
</evidence>
<feature type="chain" id="PRO_5019353876" evidence="1">
    <location>
        <begin position="28"/>
        <end position="662"/>
    </location>
</feature>
<accession>A0A448V1U6</accession>
<evidence type="ECO:0000256" key="1">
    <source>
        <dbReference type="SAM" id="SignalP"/>
    </source>
</evidence>
<dbReference type="RefSeq" id="WP_164715230.1">
    <property type="nucleotide sequence ID" value="NZ_LR134523.1"/>
</dbReference>
<keyword evidence="1" id="KW-0732">Signal</keyword>
<name>A0A448V1U6_9FIRM</name>
<protein>
    <submittedName>
        <fullName evidence="3">S-layer homology domain</fullName>
    </submittedName>
</protein>
<organism evidence="3 4">
    <name type="scientific">Aedoeadaptatus ivorii</name>
    <dbReference type="NCBI Taxonomy" id="54006"/>
    <lineage>
        <taxon>Bacteria</taxon>
        <taxon>Bacillati</taxon>
        <taxon>Bacillota</taxon>
        <taxon>Tissierellia</taxon>
        <taxon>Tissierellales</taxon>
        <taxon>Peptoniphilaceae</taxon>
        <taxon>Aedoeadaptatus</taxon>
    </lineage>
</organism>
<dbReference type="EMBL" id="LR134523">
    <property type="protein sequence ID" value="VEJ35793.1"/>
    <property type="molecule type" value="Genomic_DNA"/>
</dbReference>
<dbReference type="InterPro" id="IPR001119">
    <property type="entry name" value="SLH_dom"/>
</dbReference>
<dbReference type="KEGG" id="piv:NCTC13079_00959"/>
<dbReference type="Pfam" id="PF00395">
    <property type="entry name" value="SLH"/>
    <property type="match status" value="1"/>
</dbReference>
<gene>
    <name evidence="3" type="ORF">NCTC13079_00959</name>
</gene>
<evidence type="ECO:0000313" key="4">
    <source>
        <dbReference type="Proteomes" id="UP000269544"/>
    </source>
</evidence>
<sequence>MKKLHVKSIATLALAGILATSPVAALAASYSDVPNTHWAYTHISRLSDLKIVDGYVDGSFKPDRAVSYLEILELLKGVQKPTGAEISEALAKQGYIADAYKVPQWAKSAVSYALNTGLLTETNLKAAYARGWVTSQPTADQYPNREVALVLYAKALGMKPSNDLSSIKVSDLDAIGKTAKELIGDVDVKGLYAAMVDAKIFDALGDEGQFRPQDTLKREQMAKITDLSYQYKAAQENTREYEGKVIYHERLNNTNTFAIATKDKKTVGFVLNDKTQVTVNGKAADADAIVEGSTVKVSAYMEEGAITALTAKTVEVVKADVKTIGIVQSVEKDGFKISYTLKENIDPSHEFDMEKTEVFSFADNAKITRHGAAIKASDIRKDDMVAFTTENGRLKEIAVYPKTHSVEGTVVDIDYGTMQGKRQAVKVKLSEDNAFTYYVLEPEIIEKINTLIKDNDRNVKLRFNLLYQNIVGVEKYTSKGMVQGTFKGYDTGFTNSTWDFAIKLSNENGEKRYVLADKIEYVDESLGGASGTYTAWELHNILKNKNNAFLDVYMVNDRVVKIVLRGYVQEPGKEVQIKIDRLMIDTSGWGKNAMPGYTAYEFTMLDSNDVDNTFRGRFQSTQKYTIGTILTMKADVMRRDGEIYYINATVNGVPALPINAGL</sequence>
<dbReference type="Proteomes" id="UP000269544">
    <property type="component" value="Chromosome"/>
</dbReference>